<name>A0AAD1JX83_LACLC</name>
<reference evidence="2 3" key="1">
    <citation type="submission" date="2020-12" db="EMBL/GenBank/DDBJ databases">
        <title>Complete genome sequence of lactococcus lactis subsp. cremoris strain EPSC and strain G3-2.</title>
        <authorList>
            <person name="Kita K."/>
            <person name="Ishikawa S."/>
        </authorList>
    </citation>
    <scope>NUCLEOTIDE SEQUENCE [LARGE SCALE GENOMIC DNA]</scope>
    <source>
        <strain evidence="2 3">EPSC</strain>
    </source>
</reference>
<dbReference type="Proteomes" id="UP000595253">
    <property type="component" value="Chromosome"/>
</dbReference>
<dbReference type="EMBL" id="AP024222">
    <property type="protein sequence ID" value="BCO05147.1"/>
    <property type="molecule type" value="Genomic_DNA"/>
</dbReference>
<protein>
    <recommendedName>
        <fullName evidence="1">DUF6877 domain-containing protein</fullName>
    </recommendedName>
</protein>
<proteinExistence type="predicted"/>
<dbReference type="Pfam" id="PF21793">
    <property type="entry name" value="DUF6877"/>
    <property type="match status" value="1"/>
</dbReference>
<dbReference type="RefSeq" id="WP_164717653.1">
    <property type="nucleotide sequence ID" value="NZ_AP018499.1"/>
</dbReference>
<evidence type="ECO:0000259" key="1">
    <source>
        <dbReference type="Pfam" id="PF21793"/>
    </source>
</evidence>
<evidence type="ECO:0000313" key="3">
    <source>
        <dbReference type="Proteomes" id="UP000595253"/>
    </source>
</evidence>
<feature type="domain" description="DUF6877" evidence="1">
    <location>
        <begin position="9"/>
        <end position="52"/>
    </location>
</feature>
<accession>A0AAD1JX83</accession>
<gene>
    <name evidence="2" type="ORF">LLC_03870</name>
</gene>
<organism evidence="2 3">
    <name type="scientific">Lactococcus lactis subsp. cremoris</name>
    <name type="common">Streptococcus cremoris</name>
    <dbReference type="NCBI Taxonomy" id="1359"/>
    <lineage>
        <taxon>Bacteria</taxon>
        <taxon>Bacillati</taxon>
        <taxon>Bacillota</taxon>
        <taxon>Bacilli</taxon>
        <taxon>Lactobacillales</taxon>
        <taxon>Streptococcaceae</taxon>
        <taxon>Lactococcus</taxon>
    </lineage>
</organism>
<dbReference type="AlphaFoldDB" id="A0AAD1JX83"/>
<evidence type="ECO:0000313" key="2">
    <source>
        <dbReference type="EMBL" id="BCO05147.1"/>
    </source>
</evidence>
<sequence length="58" mass="6603">MTELEKVVLQISEVISSFDFPLSVVQDVNKRLSDCQELGYAKQQLRYLQNIKKAMLGG</sequence>
<dbReference type="InterPro" id="IPR049242">
    <property type="entry name" value="DUF6877"/>
</dbReference>